<name>A0A0E9RAU6_ANGAN</name>
<evidence type="ECO:0000313" key="1">
    <source>
        <dbReference type="EMBL" id="JAH26246.1"/>
    </source>
</evidence>
<dbReference type="EMBL" id="GBXM01082331">
    <property type="protein sequence ID" value="JAH26246.1"/>
    <property type="molecule type" value="Transcribed_RNA"/>
</dbReference>
<organism evidence="1">
    <name type="scientific">Anguilla anguilla</name>
    <name type="common">European freshwater eel</name>
    <name type="synonym">Muraena anguilla</name>
    <dbReference type="NCBI Taxonomy" id="7936"/>
    <lineage>
        <taxon>Eukaryota</taxon>
        <taxon>Metazoa</taxon>
        <taxon>Chordata</taxon>
        <taxon>Craniata</taxon>
        <taxon>Vertebrata</taxon>
        <taxon>Euteleostomi</taxon>
        <taxon>Actinopterygii</taxon>
        <taxon>Neopterygii</taxon>
        <taxon>Teleostei</taxon>
        <taxon>Anguilliformes</taxon>
        <taxon>Anguillidae</taxon>
        <taxon>Anguilla</taxon>
    </lineage>
</organism>
<reference evidence="1" key="2">
    <citation type="journal article" date="2015" name="Fish Shellfish Immunol.">
        <title>Early steps in the European eel (Anguilla anguilla)-Vibrio vulnificus interaction in the gills: Role of the RtxA13 toxin.</title>
        <authorList>
            <person name="Callol A."/>
            <person name="Pajuelo D."/>
            <person name="Ebbesson L."/>
            <person name="Teles M."/>
            <person name="MacKenzie S."/>
            <person name="Amaro C."/>
        </authorList>
    </citation>
    <scope>NUCLEOTIDE SEQUENCE</scope>
</reference>
<reference evidence="1" key="1">
    <citation type="submission" date="2014-11" db="EMBL/GenBank/DDBJ databases">
        <authorList>
            <person name="Amaro Gonzalez C."/>
        </authorList>
    </citation>
    <scope>NUCLEOTIDE SEQUENCE</scope>
</reference>
<proteinExistence type="predicted"/>
<accession>A0A0E9RAU6</accession>
<dbReference type="AlphaFoldDB" id="A0A0E9RAU6"/>
<protein>
    <submittedName>
        <fullName evidence="1">Uncharacterized protein</fullName>
    </submittedName>
</protein>
<sequence>MFKTQKIKEHTADRAVAGRCVLRGLIENNWQRTILMNINHFRPTIY</sequence>